<keyword evidence="1" id="KW-0472">Membrane</keyword>
<name>A0ABQ5QFD0_9BACT</name>
<dbReference type="RefSeq" id="WP_285574711.1">
    <property type="nucleotide sequence ID" value="NZ_BSDE01000003.1"/>
</dbReference>
<keyword evidence="3" id="KW-1185">Reference proteome</keyword>
<feature type="transmembrane region" description="Helical" evidence="1">
    <location>
        <begin position="38"/>
        <end position="57"/>
    </location>
</feature>
<reference evidence="2 3" key="1">
    <citation type="journal article" date="2023" name="Antonie Van Leeuwenhoek">
        <title>Mesoterricola silvestris gen. nov., sp. nov., Mesoterricola sediminis sp. nov., Geothrix oryzae sp. nov., Geothrix edaphica sp. nov., Geothrix rubra sp. nov., and Geothrix limicola sp. nov., six novel members of Acidobacteriota isolated from soils.</title>
        <authorList>
            <person name="Itoh H."/>
            <person name="Sugisawa Y."/>
            <person name="Mise K."/>
            <person name="Xu Z."/>
            <person name="Kuniyasu M."/>
            <person name="Ushijima N."/>
            <person name="Kawano K."/>
            <person name="Kobayashi E."/>
            <person name="Shiratori Y."/>
            <person name="Masuda Y."/>
            <person name="Senoo K."/>
        </authorList>
    </citation>
    <scope>NUCLEOTIDE SEQUENCE [LARGE SCALE GENOMIC DNA]</scope>
    <source>
        <strain evidence="2 3">Red804</strain>
    </source>
</reference>
<evidence type="ECO:0000313" key="3">
    <source>
        <dbReference type="Proteomes" id="UP001165069"/>
    </source>
</evidence>
<sequence>MSLNPYLFLPTALTLGWLGTRAARHIRRSKGTKADIALMLTVCWAPLLVWGLAILLSRFGSPS</sequence>
<accession>A0ABQ5QFD0</accession>
<evidence type="ECO:0000313" key="2">
    <source>
        <dbReference type="EMBL" id="GLH73507.1"/>
    </source>
</evidence>
<evidence type="ECO:0000256" key="1">
    <source>
        <dbReference type="SAM" id="Phobius"/>
    </source>
</evidence>
<organism evidence="2 3">
    <name type="scientific">Geothrix limicola</name>
    <dbReference type="NCBI Taxonomy" id="2927978"/>
    <lineage>
        <taxon>Bacteria</taxon>
        <taxon>Pseudomonadati</taxon>
        <taxon>Acidobacteriota</taxon>
        <taxon>Holophagae</taxon>
        <taxon>Holophagales</taxon>
        <taxon>Holophagaceae</taxon>
        <taxon>Geothrix</taxon>
    </lineage>
</organism>
<keyword evidence="1" id="KW-0812">Transmembrane</keyword>
<dbReference type="EMBL" id="BSDE01000003">
    <property type="protein sequence ID" value="GLH73507.1"/>
    <property type="molecule type" value="Genomic_DNA"/>
</dbReference>
<dbReference type="Proteomes" id="UP001165069">
    <property type="component" value="Unassembled WGS sequence"/>
</dbReference>
<comment type="caution">
    <text evidence="2">The sequence shown here is derived from an EMBL/GenBank/DDBJ whole genome shotgun (WGS) entry which is preliminary data.</text>
</comment>
<keyword evidence="1" id="KW-1133">Transmembrane helix</keyword>
<protein>
    <submittedName>
        <fullName evidence="2">Uncharacterized protein</fullName>
    </submittedName>
</protein>
<proteinExistence type="predicted"/>
<gene>
    <name evidence="2" type="ORF">GETHLI_20090</name>
</gene>